<organism evidence="1 2">
    <name type="scientific">Chaetomium tenue</name>
    <dbReference type="NCBI Taxonomy" id="1854479"/>
    <lineage>
        <taxon>Eukaryota</taxon>
        <taxon>Fungi</taxon>
        <taxon>Dikarya</taxon>
        <taxon>Ascomycota</taxon>
        <taxon>Pezizomycotina</taxon>
        <taxon>Sordariomycetes</taxon>
        <taxon>Sordariomycetidae</taxon>
        <taxon>Sordariales</taxon>
        <taxon>Chaetomiaceae</taxon>
        <taxon>Chaetomium</taxon>
    </lineage>
</organism>
<evidence type="ECO:0000313" key="2">
    <source>
        <dbReference type="Proteomes" id="UP000724584"/>
    </source>
</evidence>
<dbReference type="Proteomes" id="UP000724584">
    <property type="component" value="Unassembled WGS sequence"/>
</dbReference>
<keyword evidence="1" id="KW-0378">Hydrolase</keyword>
<dbReference type="EMBL" id="JAGIZQ010000004">
    <property type="protein sequence ID" value="KAH6632668.1"/>
    <property type="molecule type" value="Genomic_DNA"/>
</dbReference>
<reference evidence="1 2" key="1">
    <citation type="journal article" date="2021" name="Nat. Commun.">
        <title>Genetic determinants of endophytism in the Arabidopsis root mycobiome.</title>
        <authorList>
            <person name="Mesny F."/>
            <person name="Miyauchi S."/>
            <person name="Thiergart T."/>
            <person name="Pickel B."/>
            <person name="Atanasova L."/>
            <person name="Karlsson M."/>
            <person name="Huettel B."/>
            <person name="Barry K.W."/>
            <person name="Haridas S."/>
            <person name="Chen C."/>
            <person name="Bauer D."/>
            <person name="Andreopoulos W."/>
            <person name="Pangilinan J."/>
            <person name="LaButti K."/>
            <person name="Riley R."/>
            <person name="Lipzen A."/>
            <person name="Clum A."/>
            <person name="Drula E."/>
            <person name="Henrissat B."/>
            <person name="Kohler A."/>
            <person name="Grigoriev I.V."/>
            <person name="Martin F.M."/>
            <person name="Hacquard S."/>
        </authorList>
    </citation>
    <scope>NUCLEOTIDE SEQUENCE [LARGE SCALE GENOMIC DNA]</scope>
    <source>
        <strain evidence="1 2">MPI-SDFR-AT-0079</strain>
    </source>
</reference>
<comment type="caution">
    <text evidence="1">The sequence shown here is derived from an EMBL/GenBank/DDBJ whole genome shotgun (WGS) entry which is preliminary data.</text>
</comment>
<sequence>MDYHAIHGHDVSSFDLPSTHRLPTVSAAQALQDLEGDNSNFISTGLAALDESLNPGLAGTGHGGIQKGHVTEIWGPPGVGKTAFGLQLASHCLSEGCGVVWVDGFHRVPIDRLRSIVDEKTGENKDADRNGLDSFAHFTCPSLPHFIALLCRPTALCIPQGASLVVVDSLSALINHALPKLPEPYSTRDAKGNKGPSASARRLQVLQYIVGSLQKLAATRDLAIVVLTQCATKMQAERGAALVPAINASVWEQGMSTRIVLFRDWLGEGSETRGLHFAAIQKLNGKGIGPLIESVCAFEVDRRGLVPIQYDDTQHSRTLTSTPAPKRKLGDTDFEVADSDDEGYGWDDDEELPPMPSQWQGSEDLLLIRKPGSDDDNEDDDHSADARESGNEGPVDGNDSDPSDEASETGHPTSQ</sequence>
<proteinExistence type="predicted"/>
<gene>
    <name evidence="1" type="ORF">F5144DRAFT_488712</name>
</gene>
<protein>
    <submittedName>
        <fullName evidence="1">P-loop containing nucleoside triphosphate hydrolase protein</fullName>
    </submittedName>
</protein>
<name>A0ACB7P9D0_9PEZI</name>
<keyword evidence="2" id="KW-1185">Reference proteome</keyword>
<accession>A0ACB7P9D0</accession>
<evidence type="ECO:0000313" key="1">
    <source>
        <dbReference type="EMBL" id="KAH6632668.1"/>
    </source>
</evidence>